<evidence type="ECO:0000313" key="2">
    <source>
        <dbReference type="Proteomes" id="UP000499080"/>
    </source>
</evidence>
<evidence type="ECO:0000313" key="1">
    <source>
        <dbReference type="EMBL" id="GBM91250.1"/>
    </source>
</evidence>
<reference evidence="1 2" key="1">
    <citation type="journal article" date="2019" name="Sci. Rep.">
        <title>Orb-weaving spider Araneus ventricosus genome elucidates the spidroin gene catalogue.</title>
        <authorList>
            <person name="Kono N."/>
            <person name="Nakamura H."/>
            <person name="Ohtoshi R."/>
            <person name="Moran D.A.P."/>
            <person name="Shinohara A."/>
            <person name="Yoshida Y."/>
            <person name="Fujiwara M."/>
            <person name="Mori M."/>
            <person name="Tomita M."/>
            <person name="Arakawa K."/>
        </authorList>
    </citation>
    <scope>NUCLEOTIDE SEQUENCE [LARGE SCALE GENOMIC DNA]</scope>
</reference>
<comment type="caution">
    <text evidence="1">The sequence shown here is derived from an EMBL/GenBank/DDBJ whole genome shotgun (WGS) entry which is preliminary data.</text>
</comment>
<organism evidence="1 2">
    <name type="scientific">Araneus ventricosus</name>
    <name type="common">Orbweaver spider</name>
    <name type="synonym">Epeira ventricosa</name>
    <dbReference type="NCBI Taxonomy" id="182803"/>
    <lineage>
        <taxon>Eukaryota</taxon>
        <taxon>Metazoa</taxon>
        <taxon>Ecdysozoa</taxon>
        <taxon>Arthropoda</taxon>
        <taxon>Chelicerata</taxon>
        <taxon>Arachnida</taxon>
        <taxon>Araneae</taxon>
        <taxon>Araneomorphae</taxon>
        <taxon>Entelegynae</taxon>
        <taxon>Araneoidea</taxon>
        <taxon>Araneidae</taxon>
        <taxon>Araneus</taxon>
    </lineage>
</organism>
<sequence>MVQTSSINDAVQIVTESILRAADASIPKSSSRPRRLRKPWWNDACRDAYKKQKKLWDRFRRYPTTANLIAFKGAKAFARRVRRQSQRESYLPSLHSQLVKSYGEKSKQSMVSIKILLCRY</sequence>
<keyword evidence="2" id="KW-1185">Reference proteome</keyword>
<protein>
    <submittedName>
        <fullName evidence="1">Uncharacterized protein</fullName>
    </submittedName>
</protein>
<dbReference type="EMBL" id="BGPR01003688">
    <property type="protein sequence ID" value="GBM91250.1"/>
    <property type="molecule type" value="Genomic_DNA"/>
</dbReference>
<gene>
    <name evidence="1" type="ORF">AVEN_251136_1</name>
</gene>
<accession>A0A4Y2JMJ0</accession>
<dbReference type="AlphaFoldDB" id="A0A4Y2JMJ0"/>
<name>A0A4Y2JMJ0_ARAVE</name>
<proteinExistence type="predicted"/>
<dbReference type="Proteomes" id="UP000499080">
    <property type="component" value="Unassembled WGS sequence"/>
</dbReference>